<dbReference type="AlphaFoldDB" id="A0A3B1DBC8"/>
<dbReference type="Gene3D" id="1.25.40.10">
    <property type="entry name" value="Tetratricopeptide repeat domain"/>
    <property type="match status" value="2"/>
</dbReference>
<accession>A0A3B1DBC8</accession>
<protein>
    <submittedName>
        <fullName evidence="1">Uncharacterized protein</fullName>
    </submittedName>
</protein>
<dbReference type="InterPro" id="IPR019734">
    <property type="entry name" value="TPR_rpt"/>
</dbReference>
<organism evidence="1">
    <name type="scientific">hydrothermal vent metagenome</name>
    <dbReference type="NCBI Taxonomy" id="652676"/>
    <lineage>
        <taxon>unclassified sequences</taxon>
        <taxon>metagenomes</taxon>
        <taxon>ecological metagenomes</taxon>
    </lineage>
</organism>
<dbReference type="Pfam" id="PF13174">
    <property type="entry name" value="TPR_6"/>
    <property type="match status" value="1"/>
</dbReference>
<gene>
    <name evidence="1" type="ORF">MNBD_NITROSPIRAE01-221</name>
</gene>
<dbReference type="PROSITE" id="PS50005">
    <property type="entry name" value="TPR"/>
    <property type="match status" value="2"/>
</dbReference>
<reference evidence="1" key="1">
    <citation type="submission" date="2018-06" db="EMBL/GenBank/DDBJ databases">
        <authorList>
            <person name="Zhirakovskaya E."/>
        </authorList>
    </citation>
    <scope>NUCLEOTIDE SEQUENCE</scope>
</reference>
<dbReference type="SMART" id="SM00028">
    <property type="entry name" value="TPR"/>
    <property type="match status" value="3"/>
</dbReference>
<dbReference type="EMBL" id="UOGF01000047">
    <property type="protein sequence ID" value="VAX29095.1"/>
    <property type="molecule type" value="Genomic_DNA"/>
</dbReference>
<evidence type="ECO:0000313" key="1">
    <source>
        <dbReference type="EMBL" id="VAX29095.1"/>
    </source>
</evidence>
<sequence>MRPGIKQDYFILTLVVFFSLLSSVRAAEKAPLASEAPVVDVSVDAGAKVLQETLLKTAYFHFFVEDYMSAATHLRLVEDAAKVPYDEEMINRSRLLLGSLYLAWGMDRPATRIINELIGVFPSGEARNDLLLFVTRMQYERGLYQTALETYRLFDTVEGFSQMDEAVYIAGMSHYALGFVKEAVVNFRRIAPESLYYPYAQLTLAQSYFFLEDSPKALRLFEEISQYDPQENAPSKSFQEKSRLLWGQFLIEEGHYGKARSVLSQISKDSRFFPDALFARAWSEFKGRHFFKAILIFQDLIKLDPSHPYALESLTAVGHAYNRLKAYQTALDRYAEAIDLYKEEEARLRDFMTLLDDPLQVIALIDAYNDDASADGILSVLLTEDEGLRYWVSQYGALSSLDSFLDQKLRDMSVFEVMVDHRETVFLSFVPEVDRSLSLDPVSVLQQKSDQLNLRIQRAVNLESLSVLTSLEEAVRLGELKHSQARRTEIALDLERLEATQADPLQQGEIRVLQQDWEKVSRWFQIIEGELSWKVRTEIAARADDRQGALRRVNADLSQMAEAHAALVLSVPRVSQEIAAFRARIADAQVALAEKKEKTLFLQAATLPALKAKLLAASDRRLRDLTDLAATAELSQIQILDIQAEETQ</sequence>
<dbReference type="SUPFAM" id="SSF48452">
    <property type="entry name" value="TPR-like"/>
    <property type="match status" value="1"/>
</dbReference>
<dbReference type="InterPro" id="IPR011990">
    <property type="entry name" value="TPR-like_helical_dom_sf"/>
</dbReference>
<proteinExistence type="predicted"/>
<name>A0A3B1DBC8_9ZZZZ</name>